<dbReference type="PANTHER" id="PTHR30007:SF1">
    <property type="entry name" value="BLR1914 PROTEIN"/>
    <property type="match status" value="1"/>
</dbReference>
<evidence type="ECO:0000313" key="4">
    <source>
        <dbReference type="Proteomes" id="UP001234354"/>
    </source>
</evidence>
<feature type="domain" description="Transposase IS4-like" evidence="2">
    <location>
        <begin position="14"/>
        <end position="109"/>
    </location>
</feature>
<protein>
    <submittedName>
        <fullName evidence="3">IS5 family transposase</fullName>
    </submittedName>
</protein>
<reference evidence="3" key="1">
    <citation type="submission" date="2023-07" db="EMBL/GenBank/DDBJ databases">
        <title>Functional and genomic diversity of the sorghum phyllosphere microbiome.</title>
        <authorList>
            <person name="Shade A."/>
        </authorList>
    </citation>
    <scope>NUCLEOTIDE SEQUENCE</scope>
    <source>
        <strain evidence="3">SORGH_AS_0908</strain>
    </source>
</reference>
<dbReference type="EMBL" id="JAUTBB010000001">
    <property type="protein sequence ID" value="MDQ1120688.1"/>
    <property type="molecule type" value="Genomic_DNA"/>
</dbReference>
<dbReference type="PANTHER" id="PTHR30007">
    <property type="entry name" value="PHP DOMAIN PROTEIN"/>
    <property type="match status" value="1"/>
</dbReference>
<name>A0AAW8GER2_9GAMM</name>
<organism evidence="3 4">
    <name type="scientific">Pseudoxanthomonas winnipegensis</name>
    <dbReference type="NCBI Taxonomy" id="2480810"/>
    <lineage>
        <taxon>Bacteria</taxon>
        <taxon>Pseudomonadati</taxon>
        <taxon>Pseudomonadota</taxon>
        <taxon>Gammaproteobacteria</taxon>
        <taxon>Lysobacterales</taxon>
        <taxon>Lysobacteraceae</taxon>
        <taxon>Pseudoxanthomonas</taxon>
    </lineage>
</organism>
<evidence type="ECO:0000256" key="1">
    <source>
        <dbReference type="SAM" id="MobiDB-lite"/>
    </source>
</evidence>
<dbReference type="AlphaFoldDB" id="A0AAW8GER2"/>
<feature type="region of interest" description="Disordered" evidence="1">
    <location>
        <begin position="1"/>
        <end position="28"/>
    </location>
</feature>
<evidence type="ECO:0000313" key="3">
    <source>
        <dbReference type="EMBL" id="MDQ1120688.1"/>
    </source>
</evidence>
<sequence>MPAWTRQAWPHRGGAYAGPNPTDRGKLGSKRHLIADRDGAPLAFCVTGANRHDSVAFEELVDALPPITGKAGRPRRLPVKVHADKAYDIDRCRDHFKQRGITPASLARGSSATIGLDGIAG</sequence>
<comment type="caution">
    <text evidence="3">The sequence shown here is derived from an EMBL/GenBank/DDBJ whole genome shotgun (WGS) entry which is preliminary data.</text>
</comment>
<dbReference type="Pfam" id="PF01609">
    <property type="entry name" value="DDE_Tnp_1"/>
    <property type="match status" value="1"/>
</dbReference>
<dbReference type="Proteomes" id="UP001234354">
    <property type="component" value="Unassembled WGS sequence"/>
</dbReference>
<gene>
    <name evidence="3" type="ORF">QE383_002996</name>
</gene>
<accession>A0AAW8GER2</accession>
<proteinExistence type="predicted"/>
<dbReference type="GO" id="GO:0003677">
    <property type="term" value="F:DNA binding"/>
    <property type="evidence" value="ECO:0007669"/>
    <property type="project" value="InterPro"/>
</dbReference>
<evidence type="ECO:0000259" key="2">
    <source>
        <dbReference type="Pfam" id="PF01609"/>
    </source>
</evidence>
<dbReference type="GO" id="GO:0006313">
    <property type="term" value="P:DNA transposition"/>
    <property type="evidence" value="ECO:0007669"/>
    <property type="project" value="InterPro"/>
</dbReference>
<dbReference type="GO" id="GO:0004803">
    <property type="term" value="F:transposase activity"/>
    <property type="evidence" value="ECO:0007669"/>
    <property type="project" value="InterPro"/>
</dbReference>
<dbReference type="InterPro" id="IPR002559">
    <property type="entry name" value="Transposase_11"/>
</dbReference>